<evidence type="ECO:0000313" key="2">
    <source>
        <dbReference type="EMBL" id="CAG8783998.1"/>
    </source>
</evidence>
<dbReference type="Proteomes" id="UP000789342">
    <property type="component" value="Unassembled WGS sequence"/>
</dbReference>
<reference evidence="2" key="1">
    <citation type="submission" date="2021-06" db="EMBL/GenBank/DDBJ databases">
        <authorList>
            <person name="Kallberg Y."/>
            <person name="Tangrot J."/>
            <person name="Rosling A."/>
        </authorList>
    </citation>
    <scope>NUCLEOTIDE SEQUENCE</scope>
    <source>
        <strain evidence="2">CL551</strain>
    </source>
</reference>
<evidence type="ECO:0000313" key="3">
    <source>
        <dbReference type="Proteomes" id="UP000789342"/>
    </source>
</evidence>
<feature type="non-terminal residue" evidence="2">
    <location>
        <position position="82"/>
    </location>
</feature>
<keyword evidence="3" id="KW-1185">Reference proteome</keyword>
<dbReference type="EMBL" id="CAJVPV010055066">
    <property type="protein sequence ID" value="CAG8783998.1"/>
    <property type="molecule type" value="Genomic_DNA"/>
</dbReference>
<dbReference type="AlphaFoldDB" id="A0A9N9P1M7"/>
<protein>
    <submittedName>
        <fullName evidence="2">2189_t:CDS:1</fullName>
    </submittedName>
</protein>
<proteinExistence type="predicted"/>
<feature type="region of interest" description="Disordered" evidence="1">
    <location>
        <begin position="13"/>
        <end position="39"/>
    </location>
</feature>
<gene>
    <name evidence="2" type="ORF">AMORRO_LOCUS17561</name>
</gene>
<organism evidence="2 3">
    <name type="scientific">Acaulospora morrowiae</name>
    <dbReference type="NCBI Taxonomy" id="94023"/>
    <lineage>
        <taxon>Eukaryota</taxon>
        <taxon>Fungi</taxon>
        <taxon>Fungi incertae sedis</taxon>
        <taxon>Mucoromycota</taxon>
        <taxon>Glomeromycotina</taxon>
        <taxon>Glomeromycetes</taxon>
        <taxon>Diversisporales</taxon>
        <taxon>Acaulosporaceae</taxon>
        <taxon>Acaulospora</taxon>
    </lineage>
</organism>
<comment type="caution">
    <text evidence="2">The sequence shown here is derived from an EMBL/GenBank/DDBJ whole genome shotgun (WGS) entry which is preliminary data.</text>
</comment>
<name>A0A9N9P1M7_9GLOM</name>
<accession>A0A9N9P1M7</accession>
<evidence type="ECO:0000256" key="1">
    <source>
        <dbReference type="SAM" id="MobiDB-lite"/>
    </source>
</evidence>
<sequence length="82" mass="9816">DSEIELEDLEEIIEEEENRDDKQEEIESSDYDSNEYEVEDEIEEHALKRKDAEAVKSRPIKKKRTYVEVEYEHETSSKIPAR</sequence>